<dbReference type="InterPro" id="IPR011856">
    <property type="entry name" value="tRNA_endonuc-like_dom_sf"/>
</dbReference>
<evidence type="ECO:0008006" key="3">
    <source>
        <dbReference type="Google" id="ProtNLM"/>
    </source>
</evidence>
<dbReference type="KEGG" id="tpaf:A3L08_01590"/>
<dbReference type="OrthoDB" id="94838at2157"/>
<keyword evidence="2" id="KW-1185">Reference proteome</keyword>
<reference evidence="1 2" key="1">
    <citation type="submission" date="2016-04" db="EMBL/GenBank/DDBJ databases">
        <title>Complete genome sequence of Thermococcus pacificus type strain P4.</title>
        <authorList>
            <person name="Oger P.M."/>
        </authorList>
    </citation>
    <scope>NUCLEOTIDE SEQUENCE [LARGE SCALE GENOMIC DNA]</scope>
    <source>
        <strain evidence="1 2">P-4</strain>
    </source>
</reference>
<dbReference type="AlphaFoldDB" id="A0A218P5S2"/>
<dbReference type="GeneID" id="33314923"/>
<dbReference type="Proteomes" id="UP000197418">
    <property type="component" value="Chromosome"/>
</dbReference>
<dbReference type="GO" id="GO:0003676">
    <property type="term" value="F:nucleic acid binding"/>
    <property type="evidence" value="ECO:0007669"/>
    <property type="project" value="InterPro"/>
</dbReference>
<dbReference type="Gene3D" id="3.40.1350.10">
    <property type="match status" value="1"/>
</dbReference>
<evidence type="ECO:0000313" key="2">
    <source>
        <dbReference type="Proteomes" id="UP000197418"/>
    </source>
</evidence>
<accession>A0A218P5S2</accession>
<evidence type="ECO:0000313" key="1">
    <source>
        <dbReference type="EMBL" id="ASJ06110.1"/>
    </source>
</evidence>
<organism evidence="1 2">
    <name type="scientific">Thermococcus pacificus</name>
    <dbReference type="NCBI Taxonomy" id="71998"/>
    <lineage>
        <taxon>Archaea</taxon>
        <taxon>Methanobacteriati</taxon>
        <taxon>Methanobacteriota</taxon>
        <taxon>Thermococci</taxon>
        <taxon>Thermococcales</taxon>
        <taxon>Thermococcaceae</taxon>
        <taxon>Thermococcus</taxon>
    </lineage>
</organism>
<proteinExistence type="predicted"/>
<dbReference type="EMBL" id="CP015102">
    <property type="protein sequence ID" value="ASJ06110.1"/>
    <property type="molecule type" value="Genomic_DNA"/>
</dbReference>
<gene>
    <name evidence="1" type="ORF">A3L08_01590</name>
</gene>
<protein>
    <recommendedName>
        <fullName evidence="3">DUF91 domain-containing protein</fullName>
    </recommendedName>
</protein>
<name>A0A218P5S2_9EURY</name>
<sequence length="318" mass="37063">MSDYFLLSLSNRENLELCVKYNLAGFTNSINGLWTFFDIEVGDYISFLYGARVRNLYRVVKKVAYKNAEKLPPWSPITFRSKRTYYFPFRLFLKLEREFNEPMVRQEFSYVAENLLLRGGYRKTHFQADTITLYNVSEMGTPFTGESEHLELNAETFEPKIVFKRENQVIPEKSYFKELILQSLVRKKIKETVLGDALEFFGVDNSPSEFEVLGEKALPEGYVDIFIKPRHPSPKNKYLLAEVKTGKAQKKDVEQLRKYVKEFGDEAVGGILIAKDFSKSAFEDDKILPVRYHFEGLDTSLEYSYEELLKMLKLEVAI</sequence>
<dbReference type="RefSeq" id="WP_088853375.1">
    <property type="nucleotide sequence ID" value="NZ_CP015102.1"/>
</dbReference>